<keyword evidence="6 13" id="KW-0808">Transferase</keyword>
<feature type="binding site" evidence="13">
    <location>
        <begin position="115"/>
        <end position="125"/>
    </location>
    <ligand>
        <name>ATP</name>
        <dbReference type="ChEBI" id="CHEBI:30616"/>
    </ligand>
</feature>
<evidence type="ECO:0000256" key="1">
    <source>
        <dbReference type="ARBA" id="ARBA00005015"/>
    </source>
</evidence>
<keyword evidence="13" id="KW-0963">Cytoplasm</keyword>
<dbReference type="PANTHER" id="PTHR20861:SF1">
    <property type="entry name" value="HOMOSERINE KINASE"/>
    <property type="match status" value="1"/>
</dbReference>
<dbReference type="NCBIfam" id="TIGR00191">
    <property type="entry name" value="thrB"/>
    <property type="match status" value="1"/>
</dbReference>
<dbReference type="GO" id="GO:0009088">
    <property type="term" value="P:threonine biosynthetic process"/>
    <property type="evidence" value="ECO:0007669"/>
    <property type="project" value="UniProtKB-UniRule"/>
</dbReference>
<evidence type="ECO:0000256" key="9">
    <source>
        <dbReference type="ARBA" id="ARBA00022777"/>
    </source>
</evidence>
<evidence type="ECO:0000256" key="2">
    <source>
        <dbReference type="ARBA" id="ARBA00007370"/>
    </source>
</evidence>
<dbReference type="PIRSF" id="PIRSF000676">
    <property type="entry name" value="Homoser_kin"/>
    <property type="match status" value="1"/>
</dbReference>
<dbReference type="UniPathway" id="UPA00050">
    <property type="reaction ID" value="UER00064"/>
</dbReference>
<dbReference type="Pfam" id="PF08544">
    <property type="entry name" value="GHMP_kinases_C"/>
    <property type="match status" value="1"/>
</dbReference>
<evidence type="ECO:0000256" key="13">
    <source>
        <dbReference type="HAMAP-Rule" id="MF_00384"/>
    </source>
</evidence>
<dbReference type="InterPro" id="IPR000870">
    <property type="entry name" value="Homoserine_kinase"/>
</dbReference>
<feature type="compositionally biased region" description="Basic and acidic residues" evidence="14">
    <location>
        <begin position="1"/>
        <end position="11"/>
    </location>
</feature>
<dbReference type="OrthoDB" id="9769912at2"/>
<name>A0A368VTF7_9ACTN</name>
<evidence type="ECO:0000256" key="11">
    <source>
        <dbReference type="ARBA" id="ARBA00049375"/>
    </source>
</evidence>
<comment type="pathway">
    <text evidence="1 13">Amino-acid biosynthesis; L-threonine biosynthesis; L-threonine from L-aspartate: step 4/5.</text>
</comment>
<dbReference type="PANTHER" id="PTHR20861">
    <property type="entry name" value="HOMOSERINE/4-DIPHOSPHOCYTIDYL-2-C-METHYL-D-ERYTHRITOL KINASE"/>
    <property type="match status" value="1"/>
</dbReference>
<dbReference type="PRINTS" id="PR00958">
    <property type="entry name" value="HOMSERKINASE"/>
</dbReference>
<sequence>MISAKSERDVHSPASGERSAHPEPATSVRVTVPASTANLGSGFDTLGMALSLYDTVEVEVVEGRPGTARVQVRGQGTGAVPADENHLVVRMLQRVLAGLGATAPALRVRCHNTIPHSRGLGSSAAAIVAGITAGYTLAGRTVASPECAADVLQMAASCEGHGDNAAASLYGGLVIAWSEGDSFRATRLEPHADLRPVALVPAAESATHTTRGLLPQNVPHADAAFAASRAALAVHALTGDPDLLVDATGDRLHQDYREPAWPETIALVRCLRAAGVAAAVSGAGPTVLAFPPGGELPAGVDTAGFDVLRLPVDRAGVRVDHLS</sequence>
<dbReference type="EMBL" id="QPJC01000003">
    <property type="protein sequence ID" value="RCW45270.1"/>
    <property type="molecule type" value="Genomic_DNA"/>
</dbReference>
<evidence type="ECO:0000256" key="8">
    <source>
        <dbReference type="ARBA" id="ARBA00022741"/>
    </source>
</evidence>
<accession>A0A368VTF7</accession>
<evidence type="ECO:0000259" key="15">
    <source>
        <dbReference type="Pfam" id="PF00288"/>
    </source>
</evidence>
<dbReference type="InterPro" id="IPR020568">
    <property type="entry name" value="Ribosomal_Su5_D2-typ_SF"/>
</dbReference>
<evidence type="ECO:0000256" key="14">
    <source>
        <dbReference type="SAM" id="MobiDB-lite"/>
    </source>
</evidence>
<dbReference type="SUPFAM" id="SSF55060">
    <property type="entry name" value="GHMP Kinase, C-terminal domain"/>
    <property type="match status" value="1"/>
</dbReference>
<dbReference type="SUPFAM" id="SSF54211">
    <property type="entry name" value="Ribosomal protein S5 domain 2-like"/>
    <property type="match status" value="1"/>
</dbReference>
<evidence type="ECO:0000313" key="17">
    <source>
        <dbReference type="EMBL" id="RCW45270.1"/>
    </source>
</evidence>
<comment type="catalytic activity">
    <reaction evidence="11 13">
        <text>L-homoserine + ATP = O-phospho-L-homoserine + ADP + H(+)</text>
        <dbReference type="Rhea" id="RHEA:13985"/>
        <dbReference type="ChEBI" id="CHEBI:15378"/>
        <dbReference type="ChEBI" id="CHEBI:30616"/>
        <dbReference type="ChEBI" id="CHEBI:57476"/>
        <dbReference type="ChEBI" id="CHEBI:57590"/>
        <dbReference type="ChEBI" id="CHEBI:456216"/>
        <dbReference type="EC" id="2.7.1.39"/>
    </reaction>
</comment>
<keyword evidence="7 13" id="KW-0791">Threonine biosynthesis</keyword>
<dbReference type="InterPro" id="IPR013750">
    <property type="entry name" value="GHMP_kinase_C_dom"/>
</dbReference>
<dbReference type="InterPro" id="IPR006203">
    <property type="entry name" value="GHMP_knse_ATP-bd_CS"/>
</dbReference>
<evidence type="ECO:0000256" key="12">
    <source>
        <dbReference type="ARBA" id="ARBA00049954"/>
    </source>
</evidence>
<evidence type="ECO:0000256" key="3">
    <source>
        <dbReference type="ARBA" id="ARBA00012078"/>
    </source>
</evidence>
<feature type="region of interest" description="Disordered" evidence="14">
    <location>
        <begin position="1"/>
        <end position="27"/>
    </location>
</feature>
<evidence type="ECO:0000256" key="5">
    <source>
        <dbReference type="ARBA" id="ARBA00022605"/>
    </source>
</evidence>
<dbReference type="GO" id="GO:0005524">
    <property type="term" value="F:ATP binding"/>
    <property type="evidence" value="ECO:0007669"/>
    <property type="project" value="UniProtKB-UniRule"/>
</dbReference>
<comment type="function">
    <text evidence="12 13">Catalyzes the ATP-dependent phosphorylation of L-homoserine to L-homoserine phosphate.</text>
</comment>
<dbReference type="Gene3D" id="3.30.70.890">
    <property type="entry name" value="GHMP kinase, C-terminal domain"/>
    <property type="match status" value="1"/>
</dbReference>
<evidence type="ECO:0000256" key="10">
    <source>
        <dbReference type="ARBA" id="ARBA00022840"/>
    </source>
</evidence>
<dbReference type="InterPro" id="IPR014721">
    <property type="entry name" value="Ribsml_uS5_D2-typ_fold_subgr"/>
</dbReference>
<proteinExistence type="inferred from homology"/>
<comment type="similarity">
    <text evidence="2 13">Belongs to the GHMP kinase family. Homoserine kinase subfamily.</text>
</comment>
<feature type="domain" description="GHMP kinase C-terminal" evidence="16">
    <location>
        <begin position="238"/>
        <end position="291"/>
    </location>
</feature>
<dbReference type="Pfam" id="PF00288">
    <property type="entry name" value="GHMP_kinases_N"/>
    <property type="match status" value="1"/>
</dbReference>
<comment type="subcellular location">
    <subcellularLocation>
        <location evidence="13">Cytoplasm</location>
    </subcellularLocation>
</comment>
<dbReference type="GO" id="GO:0005737">
    <property type="term" value="C:cytoplasm"/>
    <property type="evidence" value="ECO:0007669"/>
    <property type="project" value="UniProtKB-SubCell"/>
</dbReference>
<keyword evidence="5 13" id="KW-0028">Amino-acid biosynthesis</keyword>
<evidence type="ECO:0000256" key="6">
    <source>
        <dbReference type="ARBA" id="ARBA00022679"/>
    </source>
</evidence>
<keyword evidence="10 13" id="KW-0067">ATP-binding</keyword>
<dbReference type="HAMAP" id="MF_00384">
    <property type="entry name" value="Homoser_kinase"/>
    <property type="match status" value="1"/>
</dbReference>
<keyword evidence="9 13" id="KW-0418">Kinase</keyword>
<reference evidence="17 18" key="1">
    <citation type="submission" date="2018-07" db="EMBL/GenBank/DDBJ databases">
        <title>Genomic Encyclopedia of Type Strains, Phase III (KMG-III): the genomes of soil and plant-associated and newly described type strains.</title>
        <authorList>
            <person name="Whitman W."/>
        </authorList>
    </citation>
    <scope>NUCLEOTIDE SEQUENCE [LARGE SCALE GENOMIC DNA]</scope>
    <source>
        <strain evidence="17 18">CECT 8575</strain>
    </source>
</reference>
<dbReference type="EC" id="2.7.1.39" evidence="3 13"/>
<keyword evidence="18" id="KW-1185">Reference proteome</keyword>
<dbReference type="RefSeq" id="WP_114452379.1">
    <property type="nucleotide sequence ID" value="NZ_QPJC01000003.1"/>
</dbReference>
<gene>
    <name evidence="13" type="primary">thrB</name>
    <name evidence="17" type="ORF">DFQ14_103237</name>
</gene>
<evidence type="ECO:0000256" key="7">
    <source>
        <dbReference type="ARBA" id="ARBA00022697"/>
    </source>
</evidence>
<dbReference type="Gene3D" id="3.30.230.10">
    <property type="match status" value="1"/>
</dbReference>
<evidence type="ECO:0000256" key="4">
    <source>
        <dbReference type="ARBA" id="ARBA00017858"/>
    </source>
</evidence>
<dbReference type="InterPro" id="IPR006204">
    <property type="entry name" value="GHMP_kinase_N_dom"/>
</dbReference>
<dbReference type="Proteomes" id="UP000253495">
    <property type="component" value="Unassembled WGS sequence"/>
</dbReference>
<dbReference type="InterPro" id="IPR036554">
    <property type="entry name" value="GHMP_kinase_C_sf"/>
</dbReference>
<feature type="domain" description="GHMP kinase N-terminal" evidence="15">
    <location>
        <begin position="87"/>
        <end position="172"/>
    </location>
</feature>
<dbReference type="PROSITE" id="PS00627">
    <property type="entry name" value="GHMP_KINASES_ATP"/>
    <property type="match status" value="1"/>
</dbReference>
<keyword evidence="8 13" id="KW-0547">Nucleotide-binding</keyword>
<evidence type="ECO:0000313" key="18">
    <source>
        <dbReference type="Proteomes" id="UP000253495"/>
    </source>
</evidence>
<evidence type="ECO:0000259" key="16">
    <source>
        <dbReference type="Pfam" id="PF08544"/>
    </source>
</evidence>
<comment type="caution">
    <text evidence="17">The sequence shown here is derived from an EMBL/GenBank/DDBJ whole genome shotgun (WGS) entry which is preliminary data.</text>
</comment>
<dbReference type="AlphaFoldDB" id="A0A368VTF7"/>
<organism evidence="17 18">
    <name type="scientific">Halopolyspora algeriensis</name>
    <dbReference type="NCBI Taxonomy" id="1500506"/>
    <lineage>
        <taxon>Bacteria</taxon>
        <taxon>Bacillati</taxon>
        <taxon>Actinomycetota</taxon>
        <taxon>Actinomycetes</taxon>
        <taxon>Actinomycetes incertae sedis</taxon>
        <taxon>Halopolyspora</taxon>
    </lineage>
</organism>
<dbReference type="GO" id="GO:0004413">
    <property type="term" value="F:homoserine kinase activity"/>
    <property type="evidence" value="ECO:0007669"/>
    <property type="project" value="UniProtKB-UniRule"/>
</dbReference>
<protein>
    <recommendedName>
        <fullName evidence="4 13">Homoserine kinase</fullName>
        <shortName evidence="13">HK</shortName>
        <shortName evidence="13">HSK</shortName>
        <ecNumber evidence="3 13">2.7.1.39</ecNumber>
    </recommendedName>
</protein>